<keyword evidence="2" id="KW-1185">Reference proteome</keyword>
<evidence type="ECO:0000313" key="1">
    <source>
        <dbReference type="EMBL" id="VDM99253.1"/>
    </source>
</evidence>
<reference evidence="1 2" key="2">
    <citation type="submission" date="2018-11" db="EMBL/GenBank/DDBJ databases">
        <authorList>
            <consortium name="Pathogen Informatics"/>
        </authorList>
    </citation>
    <scope>NUCLEOTIDE SEQUENCE [LARGE SCALE GENOMIC DNA]</scope>
</reference>
<evidence type="ECO:0000313" key="2">
    <source>
        <dbReference type="Proteomes" id="UP000276776"/>
    </source>
</evidence>
<dbReference type="Gene3D" id="1.20.5.190">
    <property type="match status" value="1"/>
</dbReference>
<gene>
    <name evidence="1" type="ORF">TCLT_LOCUS3007</name>
</gene>
<accession>A0A0N5CS06</accession>
<protein>
    <submittedName>
        <fullName evidence="1 3">Uncharacterized protein</fullName>
    </submittedName>
</protein>
<dbReference type="InterPro" id="IPR000048">
    <property type="entry name" value="IQ_motif_EF-hand-BS"/>
</dbReference>
<organism evidence="3">
    <name type="scientific">Thelazia callipaeda</name>
    <name type="common">Oriental eyeworm</name>
    <name type="synonym">Parasitic nematode</name>
    <dbReference type="NCBI Taxonomy" id="103827"/>
    <lineage>
        <taxon>Eukaryota</taxon>
        <taxon>Metazoa</taxon>
        <taxon>Ecdysozoa</taxon>
        <taxon>Nematoda</taxon>
        <taxon>Chromadorea</taxon>
        <taxon>Rhabditida</taxon>
        <taxon>Spirurina</taxon>
        <taxon>Spiruromorpha</taxon>
        <taxon>Thelazioidea</taxon>
        <taxon>Thelaziidae</taxon>
        <taxon>Thelazia</taxon>
    </lineage>
</organism>
<sequence length="84" mass="9847">MESNYPSKNQAATKIQAEVRGFLARRHVQQMKKEGDDAAKKIQAHIRPDYELHQGIEFLNFWQIFLLQNLSFALAKFPYSIFFS</sequence>
<dbReference type="OrthoDB" id="252964at2759"/>
<evidence type="ECO:0000313" key="3">
    <source>
        <dbReference type="WBParaSite" id="TCLT_0000300601-mRNA-1"/>
    </source>
</evidence>
<reference evidence="3" key="1">
    <citation type="submission" date="2017-02" db="UniProtKB">
        <authorList>
            <consortium name="WormBaseParasite"/>
        </authorList>
    </citation>
    <scope>IDENTIFICATION</scope>
</reference>
<dbReference type="WBParaSite" id="TCLT_0000300601-mRNA-1">
    <property type="protein sequence ID" value="TCLT_0000300601-mRNA-1"/>
    <property type="gene ID" value="TCLT_0000300601"/>
</dbReference>
<dbReference type="CDD" id="cd23767">
    <property type="entry name" value="IQCD"/>
    <property type="match status" value="1"/>
</dbReference>
<dbReference type="STRING" id="103827.A0A0N5CS06"/>
<dbReference type="PROSITE" id="PS50096">
    <property type="entry name" value="IQ"/>
    <property type="match status" value="1"/>
</dbReference>
<dbReference type="SMART" id="SM00015">
    <property type="entry name" value="IQ"/>
    <property type="match status" value="1"/>
</dbReference>
<dbReference type="Pfam" id="PF00612">
    <property type="entry name" value="IQ"/>
    <property type="match status" value="1"/>
</dbReference>
<dbReference type="EMBL" id="UYYF01000881">
    <property type="protein sequence ID" value="VDM99253.1"/>
    <property type="molecule type" value="Genomic_DNA"/>
</dbReference>
<proteinExistence type="predicted"/>
<dbReference type="AlphaFoldDB" id="A0A0N5CS06"/>
<dbReference type="Proteomes" id="UP000276776">
    <property type="component" value="Unassembled WGS sequence"/>
</dbReference>
<name>A0A0N5CS06_THECL</name>